<proteinExistence type="predicted"/>
<accession>A0A2P2QRU3</accession>
<protein>
    <submittedName>
        <fullName evidence="1">Uncharacterized protein</fullName>
    </submittedName>
</protein>
<name>A0A2P2QRU3_RHIMU</name>
<dbReference type="AlphaFoldDB" id="A0A2P2QRU3"/>
<organism evidence="1">
    <name type="scientific">Rhizophora mucronata</name>
    <name type="common">Asiatic mangrove</name>
    <dbReference type="NCBI Taxonomy" id="61149"/>
    <lineage>
        <taxon>Eukaryota</taxon>
        <taxon>Viridiplantae</taxon>
        <taxon>Streptophyta</taxon>
        <taxon>Embryophyta</taxon>
        <taxon>Tracheophyta</taxon>
        <taxon>Spermatophyta</taxon>
        <taxon>Magnoliopsida</taxon>
        <taxon>eudicotyledons</taxon>
        <taxon>Gunneridae</taxon>
        <taxon>Pentapetalae</taxon>
        <taxon>rosids</taxon>
        <taxon>fabids</taxon>
        <taxon>Malpighiales</taxon>
        <taxon>Rhizophoraceae</taxon>
        <taxon>Rhizophora</taxon>
    </lineage>
</organism>
<sequence length="34" mass="3844">MRRQFEKILMQRTLCIISHKPCGNPATKISSPTG</sequence>
<dbReference type="EMBL" id="GGEC01089258">
    <property type="protein sequence ID" value="MBX69742.1"/>
    <property type="molecule type" value="Transcribed_RNA"/>
</dbReference>
<evidence type="ECO:0000313" key="1">
    <source>
        <dbReference type="EMBL" id="MBX69742.1"/>
    </source>
</evidence>
<reference evidence="1" key="1">
    <citation type="submission" date="2018-02" db="EMBL/GenBank/DDBJ databases">
        <title>Rhizophora mucronata_Transcriptome.</title>
        <authorList>
            <person name="Meera S.P."/>
            <person name="Sreeshan A."/>
            <person name="Augustine A."/>
        </authorList>
    </citation>
    <scope>NUCLEOTIDE SEQUENCE</scope>
    <source>
        <tissue evidence="1">Leaf</tissue>
    </source>
</reference>